<accession>A0A517MZ10</accession>
<dbReference type="KEGG" id="amob:HG15A2_34190"/>
<evidence type="ECO:0000313" key="2">
    <source>
        <dbReference type="Proteomes" id="UP000319852"/>
    </source>
</evidence>
<dbReference type="Proteomes" id="UP000319852">
    <property type="component" value="Chromosome"/>
</dbReference>
<gene>
    <name evidence="1" type="ORF">HG15A2_34190</name>
</gene>
<dbReference type="EMBL" id="CP036263">
    <property type="protein sequence ID" value="QDT00084.1"/>
    <property type="molecule type" value="Genomic_DNA"/>
</dbReference>
<reference evidence="1 2" key="1">
    <citation type="submission" date="2019-02" db="EMBL/GenBank/DDBJ databases">
        <title>Deep-cultivation of Planctomycetes and their phenomic and genomic characterization uncovers novel biology.</title>
        <authorList>
            <person name="Wiegand S."/>
            <person name="Jogler M."/>
            <person name="Boedeker C."/>
            <person name="Pinto D."/>
            <person name="Vollmers J."/>
            <person name="Rivas-Marin E."/>
            <person name="Kohn T."/>
            <person name="Peeters S.H."/>
            <person name="Heuer A."/>
            <person name="Rast P."/>
            <person name="Oberbeckmann S."/>
            <person name="Bunk B."/>
            <person name="Jeske O."/>
            <person name="Meyerdierks A."/>
            <person name="Storesund J.E."/>
            <person name="Kallscheuer N."/>
            <person name="Luecker S."/>
            <person name="Lage O.M."/>
            <person name="Pohl T."/>
            <person name="Merkel B.J."/>
            <person name="Hornburger P."/>
            <person name="Mueller R.-W."/>
            <person name="Bruemmer F."/>
            <person name="Labrenz M."/>
            <person name="Spormann A.M."/>
            <person name="Op den Camp H."/>
            <person name="Overmann J."/>
            <person name="Amann R."/>
            <person name="Jetten M.S.M."/>
            <person name="Mascher T."/>
            <person name="Medema M.H."/>
            <person name="Devos D.P."/>
            <person name="Kaster A.-K."/>
            <person name="Ovreas L."/>
            <person name="Rohde M."/>
            <person name="Galperin M.Y."/>
            <person name="Jogler C."/>
        </authorList>
    </citation>
    <scope>NUCLEOTIDE SEQUENCE [LARGE SCALE GENOMIC DNA]</scope>
    <source>
        <strain evidence="1 2">HG15A2</strain>
    </source>
</reference>
<evidence type="ECO:0000313" key="1">
    <source>
        <dbReference type="EMBL" id="QDT00084.1"/>
    </source>
</evidence>
<name>A0A517MZ10_9BACT</name>
<proteinExistence type="predicted"/>
<dbReference type="AlphaFoldDB" id="A0A517MZ10"/>
<protein>
    <submittedName>
        <fullName evidence="1">Uncharacterized protein</fullName>
    </submittedName>
</protein>
<organism evidence="1 2">
    <name type="scientific">Adhaeretor mobilis</name>
    <dbReference type="NCBI Taxonomy" id="1930276"/>
    <lineage>
        <taxon>Bacteria</taxon>
        <taxon>Pseudomonadati</taxon>
        <taxon>Planctomycetota</taxon>
        <taxon>Planctomycetia</taxon>
        <taxon>Pirellulales</taxon>
        <taxon>Lacipirellulaceae</taxon>
        <taxon>Adhaeretor</taxon>
    </lineage>
</organism>
<sequence>MTKLYLTFVKGYFLSLLSAILCVHSVFESKAIPGSIPVD</sequence>
<keyword evidence="2" id="KW-1185">Reference proteome</keyword>